<dbReference type="AlphaFoldDB" id="A0A8S3YLN6"/>
<dbReference type="Gene3D" id="1.25.40.10">
    <property type="entry name" value="Tetratricopeptide repeat domain"/>
    <property type="match status" value="1"/>
</dbReference>
<comment type="caution">
    <text evidence="3">The sequence shown here is derived from an EMBL/GenBank/DDBJ whole genome shotgun (WGS) entry which is preliminary data.</text>
</comment>
<dbReference type="PANTHER" id="PTHR16056:SF37">
    <property type="entry name" value="REGULATOR OF MICROTUBULE DYNAMICS PROTEIN 3-LIKE ISOFORM X1"/>
    <property type="match status" value="1"/>
</dbReference>
<proteinExistence type="predicted"/>
<reference evidence="3" key="1">
    <citation type="submission" date="2021-04" db="EMBL/GenBank/DDBJ databases">
        <authorList>
            <consortium name="Molecular Ecology Group"/>
        </authorList>
    </citation>
    <scope>NUCLEOTIDE SEQUENCE</scope>
</reference>
<dbReference type="GO" id="GO:0005739">
    <property type="term" value="C:mitochondrion"/>
    <property type="evidence" value="ECO:0007669"/>
    <property type="project" value="TreeGrafter"/>
</dbReference>
<dbReference type="Proteomes" id="UP000678393">
    <property type="component" value="Unassembled WGS sequence"/>
</dbReference>
<evidence type="ECO:0008006" key="5">
    <source>
        <dbReference type="Google" id="ProtNLM"/>
    </source>
</evidence>
<keyword evidence="2" id="KW-1133">Transmembrane helix</keyword>
<keyword evidence="2" id="KW-0472">Membrane</keyword>
<accession>A0A8S3YLN6</accession>
<evidence type="ECO:0000313" key="3">
    <source>
        <dbReference type="EMBL" id="CAG5115256.1"/>
    </source>
</evidence>
<evidence type="ECO:0000313" key="4">
    <source>
        <dbReference type="Proteomes" id="UP000678393"/>
    </source>
</evidence>
<name>A0A8S3YLN6_9EUPU</name>
<keyword evidence="1" id="KW-0175">Coiled coil</keyword>
<organism evidence="3 4">
    <name type="scientific">Candidula unifasciata</name>
    <dbReference type="NCBI Taxonomy" id="100452"/>
    <lineage>
        <taxon>Eukaryota</taxon>
        <taxon>Metazoa</taxon>
        <taxon>Spiralia</taxon>
        <taxon>Lophotrochozoa</taxon>
        <taxon>Mollusca</taxon>
        <taxon>Gastropoda</taxon>
        <taxon>Heterobranchia</taxon>
        <taxon>Euthyneura</taxon>
        <taxon>Panpulmonata</taxon>
        <taxon>Eupulmonata</taxon>
        <taxon>Stylommatophora</taxon>
        <taxon>Helicina</taxon>
        <taxon>Helicoidea</taxon>
        <taxon>Geomitridae</taxon>
        <taxon>Candidula</taxon>
    </lineage>
</organism>
<dbReference type="InterPro" id="IPR011990">
    <property type="entry name" value="TPR-like_helical_dom_sf"/>
</dbReference>
<dbReference type="GO" id="GO:0097431">
    <property type="term" value="C:mitotic spindle pole"/>
    <property type="evidence" value="ECO:0007669"/>
    <property type="project" value="TreeGrafter"/>
</dbReference>
<keyword evidence="2" id="KW-0812">Transmembrane</keyword>
<dbReference type="OrthoDB" id="512473at2759"/>
<protein>
    <recommendedName>
        <fullName evidence="5">Regulator of microtubule dynamics protein 2</fullName>
    </recommendedName>
</protein>
<dbReference type="InterPro" id="IPR049039">
    <property type="entry name" value="RMD1-3_a_helical_rpt"/>
</dbReference>
<sequence>MSGEGGFFSSKTFILSTALLLGSGAALVAYQQYMWSRRQKCLTAQIVQLKQQILKLENDIKQIKEATGTSSSTDEMEEVFVDASDVAQEMSSRHLNSILVKLDQQMEHGDFENVLNAHTTLTELANKSPRNAEVHWRLARSAFLLASEEMFNHPDKPHEGQKDLMREAHEAAIAAVQLDSESGDAHKWLAIIMGSITQFLPVQEQIKNAFDIKEHIQAAIKYKPADALSYHMLGRWCYSVYMLSWVERKVASTLFAVPPTATLEEAMNCFHKAEELKPKGSIDNALYLAKCYIAQQDYKTALHWLKVGSSIHCSTRDDMKSQNEIQSLMSEYESFSE</sequence>
<dbReference type="GO" id="GO:0005876">
    <property type="term" value="C:spindle microtubule"/>
    <property type="evidence" value="ECO:0007669"/>
    <property type="project" value="TreeGrafter"/>
</dbReference>
<evidence type="ECO:0000256" key="1">
    <source>
        <dbReference type="SAM" id="Coils"/>
    </source>
</evidence>
<dbReference type="GO" id="GO:0008017">
    <property type="term" value="F:microtubule binding"/>
    <property type="evidence" value="ECO:0007669"/>
    <property type="project" value="TreeGrafter"/>
</dbReference>
<dbReference type="Pfam" id="PF21033">
    <property type="entry name" value="RMD1-3"/>
    <property type="match status" value="1"/>
</dbReference>
<dbReference type="SUPFAM" id="SSF48452">
    <property type="entry name" value="TPR-like"/>
    <property type="match status" value="1"/>
</dbReference>
<feature type="transmembrane region" description="Helical" evidence="2">
    <location>
        <begin position="12"/>
        <end position="30"/>
    </location>
</feature>
<keyword evidence="4" id="KW-1185">Reference proteome</keyword>
<gene>
    <name evidence="3" type="ORF">CUNI_LOCUS814</name>
</gene>
<feature type="coiled-coil region" evidence="1">
    <location>
        <begin position="39"/>
        <end position="66"/>
    </location>
</feature>
<evidence type="ECO:0000256" key="2">
    <source>
        <dbReference type="SAM" id="Phobius"/>
    </source>
</evidence>
<dbReference type="EMBL" id="CAJHNH020000094">
    <property type="protein sequence ID" value="CAG5115256.1"/>
    <property type="molecule type" value="Genomic_DNA"/>
</dbReference>
<dbReference type="PANTHER" id="PTHR16056">
    <property type="entry name" value="REGULATOR OF MICROTUBULE DYNAMICS PROTEIN"/>
    <property type="match status" value="1"/>
</dbReference>